<dbReference type="PIRSF" id="PIRSF027110">
    <property type="entry name" value="PREG"/>
    <property type="match status" value="1"/>
</dbReference>
<proteinExistence type="inferred from homology"/>
<evidence type="ECO:0000256" key="4">
    <source>
        <dbReference type="ARBA" id="ARBA00023306"/>
    </source>
</evidence>
<dbReference type="PANTHER" id="PTHR15615">
    <property type="match status" value="1"/>
</dbReference>
<sequence>MENLVLNGMAAEPETCMAFGLSDESSRGVSGIPQVLLLIASAIEKSIMKNENLSNASRKDAITIFHGSRTPNLSIKQYIERIFKFSGCSTSCFVVAYIYISKFLRLTGGHLTSLNAHRLLITSIMVAALFLDDDAIETGSESLECIQTAFFSVSVAGFYMHGVVRWLKEGVFRFSLIEPNPELDLTAMEYGKAKSGAILTNQFQWCYDNAYYARIGGISTGEMNRMEMRFLFNLDFRLHVTAEAFMNCCVKLGNEVEGESKTG</sequence>
<dbReference type="GO" id="GO:0051301">
    <property type="term" value="P:cell division"/>
    <property type="evidence" value="ECO:0007669"/>
    <property type="project" value="UniProtKB-UniRule"/>
</dbReference>
<keyword evidence="3 5" id="KW-0195">Cyclin</keyword>
<dbReference type="PANTHER" id="PTHR15615:SF80">
    <property type="entry name" value="CYCLIN"/>
    <property type="match status" value="1"/>
</dbReference>
<dbReference type="InterPro" id="IPR036915">
    <property type="entry name" value="Cyclin-like_sf"/>
</dbReference>
<dbReference type="EMBL" id="VDCV01000005">
    <property type="protein sequence ID" value="KAB5556261.1"/>
    <property type="molecule type" value="Genomic_DNA"/>
</dbReference>
<dbReference type="InterPro" id="IPR013922">
    <property type="entry name" value="Cyclin_PHO80-like"/>
</dbReference>
<evidence type="ECO:0000256" key="1">
    <source>
        <dbReference type="ARBA" id="ARBA00007215"/>
    </source>
</evidence>
<keyword evidence="7" id="KW-1185">Reference proteome</keyword>
<evidence type="ECO:0000256" key="3">
    <source>
        <dbReference type="ARBA" id="ARBA00023127"/>
    </source>
</evidence>
<dbReference type="Gene3D" id="1.10.472.10">
    <property type="entry name" value="Cyclin-like"/>
    <property type="match status" value="2"/>
</dbReference>
<comment type="similarity">
    <text evidence="1">Belongs to the cyclin family. Cyclin U/P subfamily.</text>
</comment>
<dbReference type="GO" id="GO:0019901">
    <property type="term" value="F:protein kinase binding"/>
    <property type="evidence" value="ECO:0007669"/>
    <property type="project" value="UniProtKB-UniRule"/>
</dbReference>
<evidence type="ECO:0000313" key="6">
    <source>
        <dbReference type="EMBL" id="KAB5556261.1"/>
    </source>
</evidence>
<gene>
    <name evidence="6" type="ORF">DKX38_007170</name>
</gene>
<dbReference type="InterPro" id="IPR012389">
    <property type="entry name" value="Cyclin_P/U"/>
</dbReference>
<evidence type="ECO:0000313" key="7">
    <source>
        <dbReference type="Proteomes" id="UP000326939"/>
    </source>
</evidence>
<accession>A0A5N5MQ13</accession>
<name>A0A5N5MQ13_9ROSI</name>
<dbReference type="SUPFAM" id="SSF47954">
    <property type="entry name" value="Cyclin-like"/>
    <property type="match status" value="1"/>
</dbReference>
<dbReference type="Pfam" id="PF08613">
    <property type="entry name" value="Cyclin"/>
    <property type="match status" value="2"/>
</dbReference>
<keyword evidence="4" id="KW-0131">Cell cycle</keyword>
<evidence type="ECO:0000256" key="5">
    <source>
        <dbReference type="PIRNR" id="PIRNR027110"/>
    </source>
</evidence>
<keyword evidence="2" id="KW-0132">Cell division</keyword>
<dbReference type="AlphaFoldDB" id="A0A5N5MQ13"/>
<dbReference type="Proteomes" id="UP000326939">
    <property type="component" value="Chromosome 5"/>
</dbReference>
<reference evidence="7" key="1">
    <citation type="journal article" date="2019" name="Gigascience">
        <title>De novo genome assembly of the endangered Acer yangbiense, a plant species with extremely small populations endemic to Yunnan Province, China.</title>
        <authorList>
            <person name="Yang J."/>
            <person name="Wariss H.M."/>
            <person name="Tao L."/>
            <person name="Zhang R."/>
            <person name="Yun Q."/>
            <person name="Hollingsworth P."/>
            <person name="Dao Z."/>
            <person name="Luo G."/>
            <person name="Guo H."/>
            <person name="Ma Y."/>
            <person name="Sun W."/>
        </authorList>
    </citation>
    <scope>NUCLEOTIDE SEQUENCE [LARGE SCALE GENOMIC DNA]</scope>
    <source>
        <strain evidence="7">cv. br00</strain>
    </source>
</reference>
<organism evidence="6 7">
    <name type="scientific">Salix brachista</name>
    <dbReference type="NCBI Taxonomy" id="2182728"/>
    <lineage>
        <taxon>Eukaryota</taxon>
        <taxon>Viridiplantae</taxon>
        <taxon>Streptophyta</taxon>
        <taxon>Embryophyta</taxon>
        <taxon>Tracheophyta</taxon>
        <taxon>Spermatophyta</taxon>
        <taxon>Magnoliopsida</taxon>
        <taxon>eudicotyledons</taxon>
        <taxon>Gunneridae</taxon>
        <taxon>Pentapetalae</taxon>
        <taxon>rosids</taxon>
        <taxon>fabids</taxon>
        <taxon>Malpighiales</taxon>
        <taxon>Salicaceae</taxon>
        <taxon>Saliceae</taxon>
        <taxon>Salix</taxon>
    </lineage>
</organism>
<evidence type="ECO:0000256" key="2">
    <source>
        <dbReference type="ARBA" id="ARBA00022618"/>
    </source>
</evidence>
<protein>
    <recommendedName>
        <fullName evidence="5">Cyclin</fullName>
    </recommendedName>
</protein>
<comment type="caution">
    <text evidence="6">The sequence shown here is derived from an EMBL/GenBank/DDBJ whole genome shotgun (WGS) entry which is preliminary data.</text>
</comment>